<evidence type="ECO:0000256" key="6">
    <source>
        <dbReference type="ARBA" id="ARBA00022989"/>
    </source>
</evidence>
<evidence type="ECO:0000256" key="4">
    <source>
        <dbReference type="ARBA" id="ARBA00022475"/>
    </source>
</evidence>
<proteinExistence type="inferred from homology"/>
<feature type="transmembrane region" description="Helical" evidence="8">
    <location>
        <begin position="114"/>
        <end position="131"/>
    </location>
</feature>
<feature type="transmembrane region" description="Helical" evidence="8">
    <location>
        <begin position="86"/>
        <end position="108"/>
    </location>
</feature>
<evidence type="ECO:0000256" key="8">
    <source>
        <dbReference type="RuleBase" id="RU365088"/>
    </source>
</evidence>
<reference evidence="10 11" key="1">
    <citation type="submission" date="2021-10" db="EMBL/GenBank/DDBJ databases">
        <authorList>
            <person name="Criscuolo A."/>
        </authorList>
    </citation>
    <scope>NUCLEOTIDE SEQUENCE [LARGE SCALE GENOMIC DNA]</scope>
    <source>
        <strain evidence="11">CIP 111899</strain>
    </source>
</reference>
<comment type="similarity">
    <text evidence="2 8">Belongs to the major facilitator superfamily. Bcr/CmlA family.</text>
</comment>
<evidence type="ECO:0000259" key="9">
    <source>
        <dbReference type="PROSITE" id="PS50850"/>
    </source>
</evidence>
<dbReference type="Gene3D" id="1.20.1720.10">
    <property type="entry name" value="Multidrug resistance protein D"/>
    <property type="match status" value="1"/>
</dbReference>
<comment type="caution">
    <text evidence="10">The sequence shown here is derived from an EMBL/GenBank/DDBJ whole genome shotgun (WGS) entry which is preliminary data.</text>
</comment>
<dbReference type="Pfam" id="PF07690">
    <property type="entry name" value="MFS_1"/>
    <property type="match status" value="1"/>
</dbReference>
<evidence type="ECO:0000313" key="11">
    <source>
        <dbReference type="Proteomes" id="UP000789423"/>
    </source>
</evidence>
<comment type="subcellular location">
    <subcellularLocation>
        <location evidence="1 8">Cell membrane</location>
        <topology evidence="1 8">Multi-pass membrane protein</topology>
    </subcellularLocation>
</comment>
<feature type="transmembrane region" description="Helical" evidence="8">
    <location>
        <begin position="351"/>
        <end position="371"/>
    </location>
</feature>
<gene>
    <name evidence="10" type="primary">bcr</name>
    <name evidence="10" type="ORF">BACCIP111899_03915</name>
</gene>
<feature type="transmembrane region" description="Helical" evidence="8">
    <location>
        <begin position="143"/>
        <end position="165"/>
    </location>
</feature>
<accession>A0ABM8YFR4</accession>
<dbReference type="PANTHER" id="PTHR23502">
    <property type="entry name" value="MAJOR FACILITATOR SUPERFAMILY"/>
    <property type="match status" value="1"/>
</dbReference>
<feature type="domain" description="Major facilitator superfamily (MFS) profile" evidence="9">
    <location>
        <begin position="16"/>
        <end position="402"/>
    </location>
</feature>
<dbReference type="InterPro" id="IPR004812">
    <property type="entry name" value="Efflux_drug-R_Bcr/CmlA"/>
</dbReference>
<evidence type="ECO:0000256" key="3">
    <source>
        <dbReference type="ARBA" id="ARBA00022448"/>
    </source>
</evidence>
<dbReference type="InterPro" id="IPR001958">
    <property type="entry name" value="Tet-R_TetA/multi-R_MdtG-like"/>
</dbReference>
<dbReference type="CDD" id="cd17320">
    <property type="entry name" value="MFS_MdfA_MDR_like"/>
    <property type="match status" value="1"/>
</dbReference>
<evidence type="ECO:0000256" key="7">
    <source>
        <dbReference type="ARBA" id="ARBA00023136"/>
    </source>
</evidence>
<keyword evidence="11" id="KW-1185">Reference proteome</keyword>
<evidence type="ECO:0000256" key="2">
    <source>
        <dbReference type="ARBA" id="ARBA00006236"/>
    </source>
</evidence>
<evidence type="ECO:0000313" key="10">
    <source>
        <dbReference type="EMBL" id="CAG9614682.1"/>
    </source>
</evidence>
<organism evidence="10 11">
    <name type="scientific">Bacillus rhizoplanae</name>
    <dbReference type="NCBI Taxonomy" id="2880966"/>
    <lineage>
        <taxon>Bacteria</taxon>
        <taxon>Bacillati</taxon>
        <taxon>Bacillota</taxon>
        <taxon>Bacilli</taxon>
        <taxon>Bacillales</taxon>
        <taxon>Bacillaceae</taxon>
        <taxon>Bacillus</taxon>
    </lineage>
</organism>
<feature type="transmembrane region" description="Helical" evidence="8">
    <location>
        <begin position="261"/>
        <end position="282"/>
    </location>
</feature>
<feature type="transmembrane region" description="Helical" evidence="8">
    <location>
        <begin position="289"/>
        <end position="309"/>
    </location>
</feature>
<dbReference type="Proteomes" id="UP000789423">
    <property type="component" value="Unassembled WGS sequence"/>
</dbReference>
<keyword evidence="5 8" id="KW-0812">Transmembrane</keyword>
<evidence type="ECO:0000256" key="1">
    <source>
        <dbReference type="ARBA" id="ARBA00004651"/>
    </source>
</evidence>
<feature type="transmembrane region" description="Helical" evidence="8">
    <location>
        <begin position="171"/>
        <end position="193"/>
    </location>
</feature>
<feature type="transmembrane region" description="Helical" evidence="8">
    <location>
        <begin position="17"/>
        <end position="34"/>
    </location>
</feature>
<dbReference type="InterPro" id="IPR036259">
    <property type="entry name" value="MFS_trans_sf"/>
</dbReference>
<dbReference type="SUPFAM" id="SSF103473">
    <property type="entry name" value="MFS general substrate transporter"/>
    <property type="match status" value="1"/>
</dbReference>
<dbReference type="InterPro" id="IPR011701">
    <property type="entry name" value="MFS"/>
</dbReference>
<feature type="transmembrane region" description="Helical" evidence="8">
    <location>
        <begin position="377"/>
        <end position="398"/>
    </location>
</feature>
<dbReference type="EMBL" id="CAKJTI010000034">
    <property type="protein sequence ID" value="CAG9614682.1"/>
    <property type="molecule type" value="Genomic_DNA"/>
</dbReference>
<feature type="transmembrane region" description="Helical" evidence="8">
    <location>
        <begin position="315"/>
        <end position="339"/>
    </location>
</feature>
<keyword evidence="4 8" id="KW-1003">Cell membrane</keyword>
<name>A0ABM8YFR4_9BACI</name>
<protein>
    <recommendedName>
        <fullName evidence="8">Bcr/CflA family efflux transporter</fullName>
    </recommendedName>
</protein>
<feature type="transmembrane region" description="Helical" evidence="8">
    <location>
        <begin position="222"/>
        <end position="241"/>
    </location>
</feature>
<keyword evidence="6 8" id="KW-1133">Transmembrane helix</keyword>
<dbReference type="InterPro" id="IPR020846">
    <property type="entry name" value="MFS_dom"/>
</dbReference>
<keyword evidence="7 8" id="KW-0472">Membrane</keyword>
<feature type="transmembrane region" description="Helical" evidence="8">
    <location>
        <begin position="54"/>
        <end position="74"/>
    </location>
</feature>
<evidence type="ECO:0000256" key="5">
    <source>
        <dbReference type="ARBA" id="ARBA00022692"/>
    </source>
</evidence>
<sequence>MQTELQMKVQVAKDKRIILAIILGSLSAIGPLSIDMYLPAFPALTNDLHATSALTQLSLTACLLGIALGQLWVGAWSDRQGRKKPIVIGLVIYAAASFLCALTPSVWLLIVLRFIQGAAGSAGIVLSRAIVRDLYTGSELTKFFSALMLVNGAAPIFAPIMGGQILNFASWHWVFIVLGVLSGLMLLSVIFILPETLHEEKRTAGGWGESLSHYKRLLQDRVFMGYALSQGFITAAMFAYISGSPFVIQNIFGASPQLYSLFFAINGFGIIIASQVTGRLAGRIKERTLLVAGLLFALLGGITLLLIILLAPSLIGVLICFFIIVSSVGIVGTTGFTLAMQKQQKAAGSAAALLGLLPFISGAVVAPLVGIQGEQTAVPMGITIVCCHIGAMLSFIILTRRKNN</sequence>
<dbReference type="PANTHER" id="PTHR23502:SF132">
    <property type="entry name" value="POLYAMINE TRANSPORTER 2-RELATED"/>
    <property type="match status" value="1"/>
</dbReference>
<dbReference type="PRINTS" id="PR01035">
    <property type="entry name" value="TCRTETA"/>
</dbReference>
<dbReference type="PROSITE" id="PS50850">
    <property type="entry name" value="MFS"/>
    <property type="match status" value="1"/>
</dbReference>
<keyword evidence="3 8" id="KW-0813">Transport</keyword>
<dbReference type="NCBIfam" id="TIGR00710">
    <property type="entry name" value="efflux_Bcr_CflA"/>
    <property type="match status" value="1"/>
</dbReference>